<organism evidence="14 15">
    <name type="scientific">Psychrobacter piechaudii</name>
    <dbReference type="NCBI Taxonomy" id="1945521"/>
    <lineage>
        <taxon>Bacteria</taxon>
        <taxon>Pseudomonadati</taxon>
        <taxon>Pseudomonadota</taxon>
        <taxon>Gammaproteobacteria</taxon>
        <taxon>Moraxellales</taxon>
        <taxon>Moraxellaceae</taxon>
        <taxon>Psychrobacter</taxon>
    </lineage>
</organism>
<dbReference type="EMBL" id="FUGE01000157">
    <property type="protein sequence ID" value="SJM72229.1"/>
    <property type="molecule type" value="Genomic_DNA"/>
</dbReference>
<keyword evidence="10" id="KW-0464">Manganese</keyword>
<feature type="binding site" evidence="11">
    <location>
        <position position="75"/>
    </location>
    <ligand>
        <name>a divalent metal cation</name>
        <dbReference type="ChEBI" id="CHEBI:60240"/>
    </ligand>
</feature>
<dbReference type="RefSeq" id="WP_077451348.1">
    <property type="nucleotide sequence ID" value="NZ_FUGE01000157.1"/>
</dbReference>
<dbReference type="AlphaFoldDB" id="A0A1R4GVK6"/>
<keyword evidence="6 11" id="KW-0540">Nuclease</keyword>
<evidence type="ECO:0000256" key="7">
    <source>
        <dbReference type="ARBA" id="ARBA00022723"/>
    </source>
</evidence>
<evidence type="ECO:0000256" key="11">
    <source>
        <dbReference type="PROSITE-ProRule" id="PRU01319"/>
    </source>
</evidence>
<comment type="cofactor">
    <cofactor evidence="11">
        <name>Mn(2+)</name>
        <dbReference type="ChEBI" id="CHEBI:29035"/>
    </cofactor>
    <cofactor evidence="11">
        <name>Mg(2+)</name>
        <dbReference type="ChEBI" id="CHEBI:18420"/>
    </cofactor>
    <text evidence="11">Manganese or magnesium. Binds 1 divalent metal ion per monomer in the absence of substrate. May bind a second metal ion after substrate binding.</text>
</comment>
<dbReference type="EC" id="3.1.26.4" evidence="12"/>
<dbReference type="STRING" id="1945521.A1232T_01627"/>
<evidence type="ECO:0000256" key="1">
    <source>
        <dbReference type="ARBA" id="ARBA00000077"/>
    </source>
</evidence>
<dbReference type="PANTHER" id="PTHR10954:SF23">
    <property type="entry name" value="RIBONUCLEASE"/>
    <property type="match status" value="1"/>
</dbReference>
<comment type="function">
    <text evidence="2 12">Endonuclease that specifically degrades the RNA of RNA-DNA hybrids.</text>
</comment>
<dbReference type="InterPro" id="IPR012337">
    <property type="entry name" value="RNaseH-like_sf"/>
</dbReference>
<dbReference type="SUPFAM" id="SSF53098">
    <property type="entry name" value="Ribonuclease H-like"/>
    <property type="match status" value="1"/>
</dbReference>
<gene>
    <name evidence="14" type="primary">rnhB</name>
    <name evidence="14" type="ORF">A1232T_01627</name>
</gene>
<keyword evidence="9 11" id="KW-0378">Hydrolase</keyword>
<evidence type="ECO:0000256" key="2">
    <source>
        <dbReference type="ARBA" id="ARBA00004065"/>
    </source>
</evidence>
<keyword evidence="7 11" id="KW-0479">Metal-binding</keyword>
<dbReference type="InterPro" id="IPR001352">
    <property type="entry name" value="RNase_HII/HIII"/>
</dbReference>
<comment type="catalytic activity">
    <reaction evidence="1 11 12">
        <text>Endonucleolytic cleavage to 5'-phosphomonoester.</text>
        <dbReference type="EC" id="3.1.26.4"/>
    </reaction>
</comment>
<keyword evidence="15" id="KW-1185">Reference proteome</keyword>
<comment type="similarity">
    <text evidence="4">Belongs to the RNase HII family. RnhC subfamily.</text>
</comment>
<dbReference type="InterPro" id="IPR024567">
    <property type="entry name" value="RNase_HII/HIII_dom"/>
</dbReference>
<dbReference type="GO" id="GO:0003723">
    <property type="term" value="F:RNA binding"/>
    <property type="evidence" value="ECO:0007669"/>
    <property type="project" value="UniProtKB-UniRule"/>
</dbReference>
<name>A0A1R4GVK6_9GAMM</name>
<dbReference type="GO" id="GO:0005737">
    <property type="term" value="C:cytoplasm"/>
    <property type="evidence" value="ECO:0007669"/>
    <property type="project" value="UniProtKB-SubCell"/>
</dbReference>
<dbReference type="Proteomes" id="UP000188357">
    <property type="component" value="Unassembled WGS sequence"/>
</dbReference>
<evidence type="ECO:0000256" key="5">
    <source>
        <dbReference type="ARBA" id="ARBA00022490"/>
    </source>
</evidence>
<dbReference type="GO" id="GO:0032299">
    <property type="term" value="C:ribonuclease H2 complex"/>
    <property type="evidence" value="ECO:0007669"/>
    <property type="project" value="TreeGrafter"/>
</dbReference>
<protein>
    <recommendedName>
        <fullName evidence="12">Ribonuclease</fullName>
        <ecNumber evidence="12">3.1.26.4</ecNumber>
    </recommendedName>
</protein>
<dbReference type="Gene3D" id="3.30.420.10">
    <property type="entry name" value="Ribonuclease H-like superfamily/Ribonuclease H"/>
    <property type="match status" value="1"/>
</dbReference>
<evidence type="ECO:0000256" key="4">
    <source>
        <dbReference type="ARBA" id="ARBA00008378"/>
    </source>
</evidence>
<feature type="binding site" evidence="11">
    <location>
        <position position="74"/>
    </location>
    <ligand>
        <name>a divalent metal cation</name>
        <dbReference type="ChEBI" id="CHEBI:60240"/>
    </ligand>
</feature>
<evidence type="ECO:0000256" key="9">
    <source>
        <dbReference type="ARBA" id="ARBA00022801"/>
    </source>
</evidence>
<evidence type="ECO:0000256" key="8">
    <source>
        <dbReference type="ARBA" id="ARBA00022759"/>
    </source>
</evidence>
<evidence type="ECO:0000259" key="13">
    <source>
        <dbReference type="PROSITE" id="PS51975"/>
    </source>
</evidence>
<comment type="subcellular location">
    <subcellularLocation>
        <location evidence="3">Cytoplasm</location>
    </subcellularLocation>
</comment>
<dbReference type="GO" id="GO:0043137">
    <property type="term" value="P:DNA replication, removal of RNA primer"/>
    <property type="evidence" value="ECO:0007669"/>
    <property type="project" value="TreeGrafter"/>
</dbReference>
<evidence type="ECO:0000313" key="15">
    <source>
        <dbReference type="Proteomes" id="UP000188357"/>
    </source>
</evidence>
<accession>A0A1R4GVK6</accession>
<reference evidence="14 15" key="1">
    <citation type="submission" date="2017-02" db="EMBL/GenBank/DDBJ databases">
        <authorList>
            <person name="Peterson S.W."/>
        </authorList>
    </citation>
    <scope>NUCLEOTIDE SEQUENCE [LARGE SCALE GENOMIC DNA]</scope>
    <source>
        <strain evidence="14">Psychrobacter_piechaudii</strain>
    </source>
</reference>
<dbReference type="InterPro" id="IPR036397">
    <property type="entry name" value="RNaseH_sf"/>
</dbReference>
<dbReference type="InterPro" id="IPR022898">
    <property type="entry name" value="RNase_HII"/>
</dbReference>
<dbReference type="Pfam" id="PF01351">
    <property type="entry name" value="RNase_HII"/>
    <property type="match status" value="1"/>
</dbReference>
<evidence type="ECO:0000256" key="6">
    <source>
        <dbReference type="ARBA" id="ARBA00022722"/>
    </source>
</evidence>
<evidence type="ECO:0000256" key="12">
    <source>
        <dbReference type="RuleBase" id="RU003515"/>
    </source>
</evidence>
<dbReference type="PROSITE" id="PS51975">
    <property type="entry name" value="RNASE_H_2"/>
    <property type="match status" value="1"/>
</dbReference>
<sequence length="303" mass="33169">MTSFHNTLTEITLLSSTAQNSLPMPLGAPIKIEGNINQQLLNNELQDLQQLLNTAVTEQASQGNNLIKFDIGIDEVGRGPLYGSVVVSGAILPQIWSAEIEQNPLQDTALSILTDSKKLTESKRERLFDPIKQHALAYIIVEIPAAVIDEVNILQATMLGMRVAGEQLMIAIVDTLRSTVTPSIEPNVRFNLLVDGNKLPDLDWSFLQQYGVGNFSGSKCSVYGEAWVKGDARHSAIAAASVLAKVSRDRQLIADGATYLGYGLEGHKGYPTKAHIEAIQQLGVLPQHRRSFKPIQQALEQHR</sequence>
<keyword evidence="8 11" id="KW-0255">Endonuclease</keyword>
<evidence type="ECO:0000313" key="14">
    <source>
        <dbReference type="EMBL" id="SJM72229.1"/>
    </source>
</evidence>
<evidence type="ECO:0000256" key="10">
    <source>
        <dbReference type="ARBA" id="ARBA00023211"/>
    </source>
</evidence>
<dbReference type="NCBIfam" id="NF000595">
    <property type="entry name" value="PRK00015.1-3"/>
    <property type="match status" value="1"/>
</dbReference>
<dbReference type="OrthoDB" id="9803420at2"/>
<feature type="domain" description="RNase H type-2" evidence="13">
    <location>
        <begin position="68"/>
        <end position="303"/>
    </location>
</feature>
<dbReference type="GO" id="GO:0004523">
    <property type="term" value="F:RNA-DNA hybrid ribonuclease activity"/>
    <property type="evidence" value="ECO:0007669"/>
    <property type="project" value="UniProtKB-UniRule"/>
</dbReference>
<dbReference type="CDD" id="cd07182">
    <property type="entry name" value="RNase_HII_bacteria_HII_like"/>
    <property type="match status" value="1"/>
</dbReference>
<proteinExistence type="inferred from homology"/>
<keyword evidence="5" id="KW-0963">Cytoplasm</keyword>
<dbReference type="GO" id="GO:0046872">
    <property type="term" value="F:metal ion binding"/>
    <property type="evidence" value="ECO:0007669"/>
    <property type="project" value="UniProtKB-KW"/>
</dbReference>
<dbReference type="GO" id="GO:0006298">
    <property type="term" value="P:mismatch repair"/>
    <property type="evidence" value="ECO:0007669"/>
    <property type="project" value="TreeGrafter"/>
</dbReference>
<evidence type="ECO:0000256" key="3">
    <source>
        <dbReference type="ARBA" id="ARBA00004496"/>
    </source>
</evidence>
<feature type="binding site" evidence="11">
    <location>
        <position position="195"/>
    </location>
    <ligand>
        <name>a divalent metal cation</name>
        <dbReference type="ChEBI" id="CHEBI:60240"/>
    </ligand>
</feature>
<dbReference type="PANTHER" id="PTHR10954">
    <property type="entry name" value="RIBONUCLEASE H2 SUBUNIT A"/>
    <property type="match status" value="1"/>
</dbReference>